<organism evidence="3 4">
    <name type="scientific">Flammeovirga pectinis</name>
    <dbReference type="NCBI Taxonomy" id="2494373"/>
    <lineage>
        <taxon>Bacteria</taxon>
        <taxon>Pseudomonadati</taxon>
        <taxon>Bacteroidota</taxon>
        <taxon>Cytophagia</taxon>
        <taxon>Cytophagales</taxon>
        <taxon>Flammeovirgaceae</taxon>
        <taxon>Flammeovirga</taxon>
    </lineage>
</organism>
<dbReference type="AlphaFoldDB" id="A0A3S9NYG6"/>
<proteinExistence type="predicted"/>
<evidence type="ECO:0000313" key="3">
    <source>
        <dbReference type="EMBL" id="AZQ61001.1"/>
    </source>
</evidence>
<dbReference type="NCBIfam" id="TIGR04183">
    <property type="entry name" value="Por_Secre_tail"/>
    <property type="match status" value="1"/>
</dbReference>
<evidence type="ECO:0000313" key="4">
    <source>
        <dbReference type="Proteomes" id="UP000267268"/>
    </source>
</evidence>
<dbReference type="InterPro" id="IPR026444">
    <property type="entry name" value="Secre_tail"/>
</dbReference>
<dbReference type="RefSeq" id="WP_126610999.1">
    <property type="nucleotide sequence ID" value="NZ_CP034562.1"/>
</dbReference>
<evidence type="ECO:0000259" key="2">
    <source>
        <dbReference type="Pfam" id="PF18962"/>
    </source>
</evidence>
<feature type="signal peptide" evidence="1">
    <location>
        <begin position="1"/>
        <end position="22"/>
    </location>
</feature>
<feature type="chain" id="PRO_5019573878" evidence="1">
    <location>
        <begin position="23"/>
        <end position="391"/>
    </location>
</feature>
<sequence length="391" mass="43169">MNTTKLYILLFFGFLLSSNLFATSLHVRHGETKIINGDLTVNERDYITVDAGGILIVKGTVHLNGHVTMIPRHGRPSFNPIYTQIQNNGDIIIEKNVIIKNAIDYHAGSHASLSILGERVNAQGTDAGRHGNAHGINKIEGHPGTHNFVGPNLQMNGMAQEFFGGGGGYGGHTTAMTKNNIDQVPQHVKDLIFQHFPNSLAATNLPIELSSFNVIVDENAIVATWITAQEINTKSFTVEKSIDGKNYTVVEKDIEAAGNSDVELTYEITDMDHNSSSSVYYRLTEYDLDGKSESWIKEVHLENEVSSHVISVYPDPADSQFNVILNLIKGDKATYELVQAETGVMIPLENKEEYNNGKAEFNVSHLNEGIYILLVKINGKPAYNKELIIKH</sequence>
<accession>A0A3S9NYG6</accession>
<dbReference type="Pfam" id="PF18962">
    <property type="entry name" value="Por_Secre_tail"/>
    <property type="match status" value="1"/>
</dbReference>
<reference evidence="3 4" key="1">
    <citation type="submission" date="2018-12" db="EMBL/GenBank/DDBJ databases">
        <title>Flammeovirga pectinis sp. nov., isolated from the gut of the Korean scallop, Patinopecten yessoensis.</title>
        <authorList>
            <person name="Bae J.-W."/>
            <person name="Jeong Y.-S."/>
            <person name="Kang W."/>
        </authorList>
    </citation>
    <scope>NUCLEOTIDE SEQUENCE [LARGE SCALE GENOMIC DNA]</scope>
    <source>
        <strain evidence="3 4">L12M1</strain>
    </source>
</reference>
<name>A0A3S9NYG6_9BACT</name>
<evidence type="ECO:0000256" key="1">
    <source>
        <dbReference type="SAM" id="SignalP"/>
    </source>
</evidence>
<keyword evidence="4" id="KW-1185">Reference proteome</keyword>
<dbReference type="OrthoDB" id="975424at2"/>
<gene>
    <name evidence="3" type="ORF">EI427_01840</name>
</gene>
<dbReference type="KEGG" id="fll:EI427_01840"/>
<keyword evidence="1" id="KW-0732">Signal</keyword>
<protein>
    <submittedName>
        <fullName evidence="3">T9SS type A sorting domain-containing protein</fullName>
    </submittedName>
</protein>
<dbReference type="Proteomes" id="UP000267268">
    <property type="component" value="Chromosome 1"/>
</dbReference>
<feature type="domain" description="Secretion system C-terminal sorting" evidence="2">
    <location>
        <begin position="312"/>
        <end position="389"/>
    </location>
</feature>
<dbReference type="EMBL" id="CP034562">
    <property type="protein sequence ID" value="AZQ61001.1"/>
    <property type="molecule type" value="Genomic_DNA"/>
</dbReference>